<proteinExistence type="predicted"/>
<organism evidence="1 2">
    <name type="scientific">Sabulicella glaciei</name>
    <dbReference type="NCBI Taxonomy" id="2984948"/>
    <lineage>
        <taxon>Bacteria</taxon>
        <taxon>Pseudomonadati</taxon>
        <taxon>Pseudomonadota</taxon>
        <taxon>Alphaproteobacteria</taxon>
        <taxon>Acetobacterales</taxon>
        <taxon>Acetobacteraceae</taxon>
        <taxon>Sabulicella</taxon>
    </lineage>
</organism>
<reference evidence="1 2" key="1">
    <citation type="submission" date="2022-10" db="EMBL/GenBank/DDBJ databases">
        <title>Roseococcus glaciei nov., sp. nov., isolated from glacier.</title>
        <authorList>
            <person name="Liu Q."/>
            <person name="Xin Y.-H."/>
        </authorList>
    </citation>
    <scope>NUCLEOTIDE SEQUENCE [LARGE SCALE GENOMIC DNA]</scope>
    <source>
        <strain evidence="1 2">MDT2-1-1</strain>
    </source>
</reference>
<gene>
    <name evidence="1" type="ORF">OF850_21555</name>
</gene>
<comment type="caution">
    <text evidence="1">The sequence shown here is derived from an EMBL/GenBank/DDBJ whole genome shotgun (WGS) entry which is preliminary data.</text>
</comment>
<evidence type="ECO:0000313" key="2">
    <source>
        <dbReference type="Proteomes" id="UP001526430"/>
    </source>
</evidence>
<dbReference type="InterPro" id="IPR029032">
    <property type="entry name" value="AhpD-like"/>
</dbReference>
<dbReference type="RefSeq" id="WP_301592386.1">
    <property type="nucleotide sequence ID" value="NZ_JAPFQI010000028.1"/>
</dbReference>
<keyword evidence="2" id="KW-1185">Reference proteome</keyword>
<name>A0ABT3P1C0_9PROT</name>
<dbReference type="Gene3D" id="1.20.1290.10">
    <property type="entry name" value="AhpD-like"/>
    <property type="match status" value="1"/>
</dbReference>
<dbReference type="Proteomes" id="UP001526430">
    <property type="component" value="Unassembled WGS sequence"/>
</dbReference>
<sequence>MTLPEIREADAPPEAARIYDGIRAASGLPLVNLIWRHFAALPGVLPWAWEVAGPVVRSAQMDAARQRLAARPSLPALAPVDWNSVGCGEAEIARIRAIVLAYTRGNLTNLLALTALRMRLQEPDAPAARLEPTPGIPAAPDPIDPLPRLAELGPGVARAVQALSSRHDVRPGVIPSLYLHLAPWPAILDALPVWLGPLYAPGALEQASAAIRRHAEEEARLLMPGTTPPPAGSGAEIRSALDEFTGRVIPDLSTVCLALHGLLPQQGGEFPAGMPG</sequence>
<evidence type="ECO:0008006" key="3">
    <source>
        <dbReference type="Google" id="ProtNLM"/>
    </source>
</evidence>
<accession>A0ABT3P1C0</accession>
<evidence type="ECO:0000313" key="1">
    <source>
        <dbReference type="EMBL" id="MCW8088186.1"/>
    </source>
</evidence>
<protein>
    <recommendedName>
        <fullName evidence="3">Halocarboxylic acid dehydrogenase DehI</fullName>
    </recommendedName>
</protein>
<dbReference type="EMBL" id="JAPFQI010000028">
    <property type="protein sequence ID" value="MCW8088186.1"/>
    <property type="molecule type" value="Genomic_DNA"/>
</dbReference>